<dbReference type="AlphaFoldDB" id="A0A6A6ZK73"/>
<dbReference type="GO" id="GO:0016787">
    <property type="term" value="F:hydrolase activity"/>
    <property type="evidence" value="ECO:0007669"/>
    <property type="project" value="UniProtKB-KW"/>
</dbReference>
<protein>
    <recommendedName>
        <fullName evidence="3">Carboxylic ester hydrolase</fullName>
        <ecNumber evidence="3">3.1.1.-</ecNumber>
    </recommendedName>
</protein>
<sequence length="531" mass="58826">MVGLISPDNIVQFRAIPYATIPARFKQSILLDILQSGEDFTQHGHACPQAFTGDGSTSGGHIPGEIYPPPSDEFKCLILQLNIPLAHLQAAATSTKLPVLVYIHGGGFVLGHIDEQHNTSLMVQQSLADATPIISASLQYRLGALGYLHTPGNANLALNDQRNALRWIQKFIGGFGGDKEKVTVFGESAGAMSICAHMLCAPTVEGPLFRRAVLMSGCLGPMTCPAGWGEAEEMVEVFLEKCGVAERGEEGLSRLREVSVDRIVEVSEELNNTGRMWLTVQDEGWFGRDAGQVTWDRVPELIGKCEWVEEIVLGTTGFEGTMFMPRLASISPASFCSSLTTQLGPSNANTILHAYAITPSMDHNLFTTRAMQWMGDVVFEAPTHALALHLSTHTRIKVYRYIFTPRNPFPSSLFYQQSHHWVDIYFVFLTFVFRFPTPRLRSIARRHAQLWIGFANGKAPWTEYTYSGKGDEVVMVADEREGWVERSVEVHEELVEWGWGRCEALWAGWEGMRGGVFRAGDLECLRGVGMT</sequence>
<evidence type="ECO:0000259" key="4">
    <source>
        <dbReference type="Pfam" id="PF00135"/>
    </source>
</evidence>
<dbReference type="PANTHER" id="PTHR11559">
    <property type="entry name" value="CARBOXYLESTERASE"/>
    <property type="match status" value="1"/>
</dbReference>
<dbReference type="InterPro" id="IPR019826">
    <property type="entry name" value="Carboxylesterase_B_AS"/>
</dbReference>
<reference evidence="5" key="1">
    <citation type="journal article" date="2020" name="Stud. Mycol.">
        <title>101 Dothideomycetes genomes: a test case for predicting lifestyles and emergence of pathogens.</title>
        <authorList>
            <person name="Haridas S."/>
            <person name="Albert R."/>
            <person name="Binder M."/>
            <person name="Bloem J."/>
            <person name="Labutti K."/>
            <person name="Salamov A."/>
            <person name="Andreopoulos B."/>
            <person name="Baker S."/>
            <person name="Barry K."/>
            <person name="Bills G."/>
            <person name="Bluhm B."/>
            <person name="Cannon C."/>
            <person name="Castanera R."/>
            <person name="Culley D."/>
            <person name="Daum C."/>
            <person name="Ezra D."/>
            <person name="Gonzalez J."/>
            <person name="Henrissat B."/>
            <person name="Kuo A."/>
            <person name="Liang C."/>
            <person name="Lipzen A."/>
            <person name="Lutzoni F."/>
            <person name="Magnuson J."/>
            <person name="Mondo S."/>
            <person name="Nolan M."/>
            <person name="Ohm R."/>
            <person name="Pangilinan J."/>
            <person name="Park H.-J."/>
            <person name="Ramirez L."/>
            <person name="Alfaro M."/>
            <person name="Sun H."/>
            <person name="Tritt A."/>
            <person name="Yoshinaga Y."/>
            <person name="Zwiers L.-H."/>
            <person name="Turgeon B."/>
            <person name="Goodwin S."/>
            <person name="Spatafora J."/>
            <person name="Crous P."/>
            <person name="Grigoriev I."/>
        </authorList>
    </citation>
    <scope>NUCLEOTIDE SEQUENCE</scope>
    <source>
        <strain evidence="5">CBS 113818</strain>
    </source>
</reference>
<dbReference type="OrthoDB" id="6846267at2759"/>
<dbReference type="Proteomes" id="UP000799424">
    <property type="component" value="Unassembled WGS sequence"/>
</dbReference>
<dbReference type="InterPro" id="IPR050309">
    <property type="entry name" value="Type-B_Carboxylest/Lipase"/>
</dbReference>
<dbReference type="PROSITE" id="PS00122">
    <property type="entry name" value="CARBOXYLESTERASE_B_1"/>
    <property type="match status" value="1"/>
</dbReference>
<evidence type="ECO:0000313" key="6">
    <source>
        <dbReference type="Proteomes" id="UP000799424"/>
    </source>
</evidence>
<organism evidence="5 6">
    <name type="scientific">Ophiobolus disseminans</name>
    <dbReference type="NCBI Taxonomy" id="1469910"/>
    <lineage>
        <taxon>Eukaryota</taxon>
        <taxon>Fungi</taxon>
        <taxon>Dikarya</taxon>
        <taxon>Ascomycota</taxon>
        <taxon>Pezizomycotina</taxon>
        <taxon>Dothideomycetes</taxon>
        <taxon>Pleosporomycetidae</taxon>
        <taxon>Pleosporales</taxon>
        <taxon>Pleosporineae</taxon>
        <taxon>Phaeosphaeriaceae</taxon>
        <taxon>Ophiobolus</taxon>
    </lineage>
</organism>
<evidence type="ECO:0000256" key="3">
    <source>
        <dbReference type="RuleBase" id="RU361235"/>
    </source>
</evidence>
<dbReference type="EC" id="3.1.1.-" evidence="3"/>
<name>A0A6A6ZK73_9PLEO</name>
<keyword evidence="2 3" id="KW-0378">Hydrolase</keyword>
<feature type="domain" description="Carboxylesterase type B" evidence="4">
    <location>
        <begin position="9"/>
        <end position="461"/>
    </location>
</feature>
<evidence type="ECO:0000256" key="1">
    <source>
        <dbReference type="ARBA" id="ARBA00005964"/>
    </source>
</evidence>
<evidence type="ECO:0000313" key="5">
    <source>
        <dbReference type="EMBL" id="KAF2820617.1"/>
    </source>
</evidence>
<accession>A0A6A6ZK73</accession>
<dbReference type="Pfam" id="PF00135">
    <property type="entry name" value="COesterase"/>
    <property type="match status" value="1"/>
</dbReference>
<dbReference type="InterPro" id="IPR029058">
    <property type="entry name" value="AB_hydrolase_fold"/>
</dbReference>
<keyword evidence="6" id="KW-1185">Reference proteome</keyword>
<comment type="similarity">
    <text evidence="1 3">Belongs to the type-B carboxylesterase/lipase family.</text>
</comment>
<evidence type="ECO:0000256" key="2">
    <source>
        <dbReference type="ARBA" id="ARBA00022801"/>
    </source>
</evidence>
<dbReference type="EMBL" id="MU006240">
    <property type="protein sequence ID" value="KAF2820617.1"/>
    <property type="molecule type" value="Genomic_DNA"/>
</dbReference>
<dbReference type="Gene3D" id="3.40.50.1820">
    <property type="entry name" value="alpha/beta hydrolase"/>
    <property type="match status" value="1"/>
</dbReference>
<dbReference type="SUPFAM" id="SSF53474">
    <property type="entry name" value="alpha/beta-Hydrolases"/>
    <property type="match status" value="1"/>
</dbReference>
<gene>
    <name evidence="5" type="ORF">CC86DRAFT_449255</name>
</gene>
<proteinExistence type="inferred from homology"/>
<dbReference type="InterPro" id="IPR002018">
    <property type="entry name" value="CarbesteraseB"/>
</dbReference>